<evidence type="ECO:0000313" key="2">
    <source>
        <dbReference type="Proteomes" id="UP001186452"/>
    </source>
</evidence>
<proteinExistence type="predicted"/>
<keyword evidence="2" id="KW-1185">Reference proteome</keyword>
<dbReference type="Proteomes" id="UP001186452">
    <property type="component" value="Unassembled WGS sequence"/>
</dbReference>
<gene>
    <name evidence="1" type="ORF">R2X38_11515</name>
</gene>
<accession>A0ABU3ZHM3</accession>
<evidence type="ECO:0000313" key="1">
    <source>
        <dbReference type="EMBL" id="MDV5169623.1"/>
    </source>
</evidence>
<comment type="caution">
    <text evidence="1">The sequence shown here is derived from an EMBL/GenBank/DDBJ whole genome shotgun (WGS) entry which is preliminary data.</text>
</comment>
<name>A0ABU3ZHM3_9GAMM</name>
<sequence>MSLKEDNNWRNTERDAQCAEYQLYVEQMKSLGLSWVDFNDWLDY</sequence>
<dbReference type="EMBL" id="JAWJZI010000004">
    <property type="protein sequence ID" value="MDV5169623.1"/>
    <property type="molecule type" value="Genomic_DNA"/>
</dbReference>
<dbReference type="RefSeq" id="WP_317522382.1">
    <property type="nucleotide sequence ID" value="NZ_JAWJZI010000004.1"/>
</dbReference>
<organism evidence="1 2">
    <name type="scientific">Photobacterium rosenbergii</name>
    <dbReference type="NCBI Taxonomy" id="294936"/>
    <lineage>
        <taxon>Bacteria</taxon>
        <taxon>Pseudomonadati</taxon>
        <taxon>Pseudomonadota</taxon>
        <taxon>Gammaproteobacteria</taxon>
        <taxon>Vibrionales</taxon>
        <taxon>Vibrionaceae</taxon>
        <taxon>Photobacterium</taxon>
    </lineage>
</organism>
<protein>
    <submittedName>
        <fullName evidence="1">Uncharacterized protein</fullName>
    </submittedName>
</protein>
<reference evidence="1 2" key="1">
    <citation type="submission" date="2023-10" db="EMBL/GenBank/DDBJ databases">
        <title>Marine bacteria isolated from horseshoe crab.</title>
        <authorList>
            <person name="Cheng T.H."/>
        </authorList>
    </citation>
    <scope>NUCLEOTIDE SEQUENCE [LARGE SCALE GENOMIC DNA]</scope>
    <source>
        <strain evidence="1 2">HSC6</strain>
    </source>
</reference>